<comment type="caution">
    <text evidence="1">The sequence shown here is derived from an EMBL/GenBank/DDBJ whole genome shotgun (WGS) entry which is preliminary data.</text>
</comment>
<feature type="non-terminal residue" evidence="1">
    <location>
        <position position="84"/>
    </location>
</feature>
<gene>
    <name evidence="1" type="ORF">Dsin_032656</name>
</gene>
<name>A0AAE0DII0_9ROSI</name>
<dbReference type="Proteomes" id="UP001281410">
    <property type="component" value="Unassembled WGS sequence"/>
</dbReference>
<organism evidence="1 2">
    <name type="scientific">Dipteronia sinensis</name>
    <dbReference type="NCBI Taxonomy" id="43782"/>
    <lineage>
        <taxon>Eukaryota</taxon>
        <taxon>Viridiplantae</taxon>
        <taxon>Streptophyta</taxon>
        <taxon>Embryophyta</taxon>
        <taxon>Tracheophyta</taxon>
        <taxon>Spermatophyta</taxon>
        <taxon>Magnoliopsida</taxon>
        <taxon>eudicotyledons</taxon>
        <taxon>Gunneridae</taxon>
        <taxon>Pentapetalae</taxon>
        <taxon>rosids</taxon>
        <taxon>malvids</taxon>
        <taxon>Sapindales</taxon>
        <taxon>Sapindaceae</taxon>
        <taxon>Hippocastanoideae</taxon>
        <taxon>Acereae</taxon>
        <taxon>Dipteronia</taxon>
    </lineage>
</organism>
<evidence type="ECO:0000313" key="2">
    <source>
        <dbReference type="Proteomes" id="UP001281410"/>
    </source>
</evidence>
<evidence type="ECO:0000313" key="1">
    <source>
        <dbReference type="EMBL" id="KAK3170485.1"/>
    </source>
</evidence>
<sequence length="84" mass="9867">IQLLLESQLLPNQQMYPIFGDHVANAILSQVILLDKMLKLMKIMRYLCQRPLFASKVFTLMKMGQFPRYESSTSLLQMHTYMNL</sequence>
<keyword evidence="2" id="KW-1185">Reference proteome</keyword>
<protein>
    <submittedName>
        <fullName evidence="1">Uncharacterized protein</fullName>
    </submittedName>
</protein>
<reference evidence="1" key="1">
    <citation type="journal article" date="2023" name="Plant J.">
        <title>Genome sequences and population genomics provide insights into the demographic history, inbreeding, and mutation load of two 'living fossil' tree species of Dipteronia.</title>
        <authorList>
            <person name="Feng Y."/>
            <person name="Comes H.P."/>
            <person name="Chen J."/>
            <person name="Zhu S."/>
            <person name="Lu R."/>
            <person name="Zhang X."/>
            <person name="Li P."/>
            <person name="Qiu J."/>
            <person name="Olsen K.M."/>
            <person name="Qiu Y."/>
        </authorList>
    </citation>
    <scope>NUCLEOTIDE SEQUENCE</scope>
    <source>
        <strain evidence="1">NBL</strain>
    </source>
</reference>
<proteinExistence type="predicted"/>
<dbReference type="EMBL" id="JANJYJ010000869">
    <property type="protein sequence ID" value="KAK3170485.1"/>
    <property type="molecule type" value="Genomic_DNA"/>
</dbReference>
<dbReference type="AlphaFoldDB" id="A0AAE0DII0"/>
<accession>A0AAE0DII0</accession>